<dbReference type="EMBL" id="GGMS01008677">
    <property type="protein sequence ID" value="MBY77880.1"/>
    <property type="molecule type" value="Transcribed_RNA"/>
</dbReference>
<evidence type="ECO:0000313" key="2">
    <source>
        <dbReference type="Proteomes" id="UP000694846"/>
    </source>
</evidence>
<reference evidence="3" key="2">
    <citation type="submission" date="2025-04" db="UniProtKB">
        <authorList>
            <consortium name="RefSeq"/>
        </authorList>
    </citation>
    <scope>IDENTIFICATION</scope>
    <source>
        <tissue evidence="3">Whole body</tissue>
    </source>
</reference>
<gene>
    <name evidence="3" type="primary">LOC112694085</name>
    <name evidence="1" type="ORF">g.117207</name>
</gene>
<reference evidence="1" key="1">
    <citation type="submission" date="2018-04" db="EMBL/GenBank/DDBJ databases">
        <title>Transcriptome assembly of Sipha flava.</title>
        <authorList>
            <person name="Scully E.D."/>
            <person name="Geib S.M."/>
            <person name="Palmer N.A."/>
            <person name="Koch K."/>
            <person name="Bradshaw J."/>
            <person name="Heng-Moss T."/>
            <person name="Sarath G."/>
        </authorList>
    </citation>
    <scope>NUCLEOTIDE SEQUENCE</scope>
</reference>
<accession>A0A2S2QK28</accession>
<proteinExistence type="predicted"/>
<keyword evidence="2" id="KW-1185">Reference proteome</keyword>
<dbReference type="RefSeq" id="XP_025425232.1">
    <property type="nucleotide sequence ID" value="XM_025569447.1"/>
</dbReference>
<dbReference type="AlphaFoldDB" id="A0A2S2QK28"/>
<evidence type="ECO:0000313" key="3">
    <source>
        <dbReference type="RefSeq" id="XP_025425232.1"/>
    </source>
</evidence>
<dbReference type="OrthoDB" id="6597966at2759"/>
<name>A0A2S2QK28_9HEMI</name>
<dbReference type="GeneID" id="112694085"/>
<evidence type="ECO:0000313" key="1">
    <source>
        <dbReference type="EMBL" id="MBY77880.1"/>
    </source>
</evidence>
<protein>
    <submittedName>
        <fullName evidence="3">Uncharacterized protein LOC112694085</fullName>
    </submittedName>
</protein>
<sequence>MTQALSDDIKCLENVSYDVVKHKVHFEWVSGFENSIKRLAVDVFETIGVTDEKALTTVVKGLDLFQENLRTKMDELVKQIVSKPGLSESAKKFVVEWADACKYQIDLKYHMMGGGPDAQKVRWSFESAIKYIIICATHLADQDDDVEFKKELSDFVKDVMIQSLIDVLENLKSQLNTSKKSS</sequence>
<dbReference type="Proteomes" id="UP000694846">
    <property type="component" value="Unplaced"/>
</dbReference>
<organism evidence="1">
    <name type="scientific">Sipha flava</name>
    <name type="common">yellow sugarcane aphid</name>
    <dbReference type="NCBI Taxonomy" id="143950"/>
    <lineage>
        <taxon>Eukaryota</taxon>
        <taxon>Metazoa</taxon>
        <taxon>Ecdysozoa</taxon>
        <taxon>Arthropoda</taxon>
        <taxon>Hexapoda</taxon>
        <taxon>Insecta</taxon>
        <taxon>Pterygota</taxon>
        <taxon>Neoptera</taxon>
        <taxon>Paraneoptera</taxon>
        <taxon>Hemiptera</taxon>
        <taxon>Sternorrhyncha</taxon>
        <taxon>Aphidomorpha</taxon>
        <taxon>Aphidoidea</taxon>
        <taxon>Aphididae</taxon>
        <taxon>Sipha</taxon>
    </lineage>
</organism>